<evidence type="ECO:0000313" key="6">
    <source>
        <dbReference type="EMBL" id="GIX76902.1"/>
    </source>
</evidence>
<dbReference type="GO" id="GO:0042026">
    <property type="term" value="P:protein refolding"/>
    <property type="evidence" value="ECO:0007669"/>
    <property type="project" value="TreeGrafter"/>
</dbReference>
<feature type="domain" description="SHSP" evidence="5">
    <location>
        <begin position="68"/>
        <end position="170"/>
    </location>
</feature>
<feature type="compositionally biased region" description="Basic and acidic residues" evidence="4">
    <location>
        <begin position="179"/>
        <end position="190"/>
    </location>
</feature>
<proteinExistence type="inferred from homology"/>
<protein>
    <recommendedName>
        <fullName evidence="5">SHSP domain-containing protein</fullName>
    </recommendedName>
</protein>
<sequence length="190" mass="21564">MSLVSLLKDYLSVVPSLEQRNTVMNLLGMLEKDQTIGHIVRRFPAPLLKLDDDYENNAQKRKLMSGAMPLYEPKTKVQVTTMDNKFQVQLDTSNYQPDEITVKVVNDKLVISAKHEDKSDGVYEYHEITRTFDLPEGVDPETVTSMLTIEAPMKPANESSVERVIPVQVSKESQPLENSENKDSPKKQNK</sequence>
<evidence type="ECO:0000256" key="3">
    <source>
        <dbReference type="RuleBase" id="RU003616"/>
    </source>
</evidence>
<evidence type="ECO:0000313" key="7">
    <source>
        <dbReference type="Proteomes" id="UP001054837"/>
    </source>
</evidence>
<dbReference type="SUPFAM" id="SSF49764">
    <property type="entry name" value="HSP20-like chaperones"/>
    <property type="match status" value="1"/>
</dbReference>
<evidence type="ECO:0000259" key="5">
    <source>
        <dbReference type="PROSITE" id="PS01031"/>
    </source>
</evidence>
<keyword evidence="1" id="KW-0346">Stress response</keyword>
<dbReference type="Pfam" id="PF00011">
    <property type="entry name" value="HSP20"/>
    <property type="match status" value="1"/>
</dbReference>
<dbReference type="EMBL" id="BPLQ01000975">
    <property type="protein sequence ID" value="GIX76902.1"/>
    <property type="molecule type" value="Genomic_DNA"/>
</dbReference>
<organism evidence="6 7">
    <name type="scientific">Caerostris darwini</name>
    <dbReference type="NCBI Taxonomy" id="1538125"/>
    <lineage>
        <taxon>Eukaryota</taxon>
        <taxon>Metazoa</taxon>
        <taxon>Ecdysozoa</taxon>
        <taxon>Arthropoda</taxon>
        <taxon>Chelicerata</taxon>
        <taxon>Arachnida</taxon>
        <taxon>Araneae</taxon>
        <taxon>Araneomorphae</taxon>
        <taxon>Entelegynae</taxon>
        <taxon>Araneoidea</taxon>
        <taxon>Araneidae</taxon>
        <taxon>Caerostris</taxon>
    </lineage>
</organism>
<feature type="region of interest" description="Disordered" evidence="4">
    <location>
        <begin position="168"/>
        <end position="190"/>
    </location>
</feature>
<gene>
    <name evidence="6" type="ORF">CDAR_387361</name>
</gene>
<accession>A0AAV4N028</accession>
<evidence type="ECO:0000256" key="1">
    <source>
        <dbReference type="ARBA" id="ARBA00023016"/>
    </source>
</evidence>
<dbReference type="Proteomes" id="UP001054837">
    <property type="component" value="Unassembled WGS sequence"/>
</dbReference>
<dbReference type="GO" id="GO:0005737">
    <property type="term" value="C:cytoplasm"/>
    <property type="evidence" value="ECO:0007669"/>
    <property type="project" value="TreeGrafter"/>
</dbReference>
<evidence type="ECO:0000256" key="2">
    <source>
        <dbReference type="PROSITE-ProRule" id="PRU00285"/>
    </source>
</evidence>
<dbReference type="PANTHER" id="PTHR45640:SF2">
    <property type="entry name" value="HEAT SHOCK PROTEIN BETA-11-RELATED"/>
    <property type="match status" value="1"/>
</dbReference>
<dbReference type="PANTHER" id="PTHR45640">
    <property type="entry name" value="HEAT SHOCK PROTEIN HSP-12.2-RELATED"/>
    <property type="match status" value="1"/>
</dbReference>
<dbReference type="InterPro" id="IPR002068">
    <property type="entry name" value="A-crystallin/Hsp20_dom"/>
</dbReference>
<evidence type="ECO:0000256" key="4">
    <source>
        <dbReference type="SAM" id="MobiDB-lite"/>
    </source>
</evidence>
<comment type="similarity">
    <text evidence="2 3">Belongs to the small heat shock protein (HSP20) family.</text>
</comment>
<dbReference type="GO" id="GO:0009408">
    <property type="term" value="P:response to heat"/>
    <property type="evidence" value="ECO:0007669"/>
    <property type="project" value="TreeGrafter"/>
</dbReference>
<name>A0AAV4N028_9ARAC</name>
<comment type="caution">
    <text evidence="6">The sequence shown here is derived from an EMBL/GenBank/DDBJ whole genome shotgun (WGS) entry which is preliminary data.</text>
</comment>
<dbReference type="InterPro" id="IPR001436">
    <property type="entry name" value="Alpha-crystallin/sHSP_animal"/>
</dbReference>
<dbReference type="GO" id="GO:0051082">
    <property type="term" value="F:unfolded protein binding"/>
    <property type="evidence" value="ECO:0007669"/>
    <property type="project" value="TreeGrafter"/>
</dbReference>
<dbReference type="CDD" id="cd06526">
    <property type="entry name" value="metazoan_ACD"/>
    <property type="match status" value="1"/>
</dbReference>
<dbReference type="InterPro" id="IPR008978">
    <property type="entry name" value="HSP20-like_chaperone"/>
</dbReference>
<keyword evidence="7" id="KW-1185">Reference proteome</keyword>
<dbReference type="GO" id="GO:0005634">
    <property type="term" value="C:nucleus"/>
    <property type="evidence" value="ECO:0007669"/>
    <property type="project" value="TreeGrafter"/>
</dbReference>
<reference evidence="6 7" key="1">
    <citation type="submission" date="2021-06" db="EMBL/GenBank/DDBJ databases">
        <title>Caerostris darwini draft genome.</title>
        <authorList>
            <person name="Kono N."/>
            <person name="Arakawa K."/>
        </authorList>
    </citation>
    <scope>NUCLEOTIDE SEQUENCE [LARGE SCALE GENOMIC DNA]</scope>
</reference>
<dbReference type="PROSITE" id="PS01031">
    <property type="entry name" value="SHSP"/>
    <property type="match status" value="1"/>
</dbReference>
<dbReference type="AlphaFoldDB" id="A0AAV4N028"/>
<dbReference type="Gene3D" id="2.60.40.790">
    <property type="match status" value="1"/>
</dbReference>